<dbReference type="FunFam" id="1.10.10.10:FF:000001">
    <property type="entry name" value="LysR family transcriptional regulator"/>
    <property type="match status" value="1"/>
</dbReference>
<dbReference type="RefSeq" id="WP_063386271.1">
    <property type="nucleotide sequence ID" value="NZ_LVHY01000037.1"/>
</dbReference>
<dbReference type="InterPro" id="IPR036388">
    <property type="entry name" value="WH-like_DNA-bd_sf"/>
</dbReference>
<dbReference type="SUPFAM" id="SSF46785">
    <property type="entry name" value="Winged helix' DNA-binding domain"/>
    <property type="match status" value="1"/>
</dbReference>
<sequence length="288" mass="33313">MEFRLLQYFAILSQELHFTKAAEKLGITQPTLSQQIRLLENSLDTVLFRRMGKKIELTESGEILLEHVKKIFSEIDQAKIKIHELKGLNRGHLKIGCVGNHLLYSSLLTFHSQFPNIKLSVYDLKTEETLEKIVKSELDIGIVYLPVHHPQVEVIKWFSLEFFAIVSLDHPLAEKNLIYLEELQSYPIFLLPEQYVLRQTIDSFCNKEGIKLNPIVELSDTYSLLKMTLLHNGITILPKLYVENSPEFSVKLLKIADELPRKEVAIIYRKGLLSSTAIRTFIQQLTRR</sequence>
<comment type="similarity">
    <text evidence="1">Belongs to the LysR transcriptional regulatory family.</text>
</comment>
<dbReference type="PRINTS" id="PR00039">
    <property type="entry name" value="HTHLYSR"/>
</dbReference>
<dbReference type="GeneID" id="301127342"/>
<name>A0A164BB93_9BACI</name>
<dbReference type="GO" id="GO:0003677">
    <property type="term" value="F:DNA binding"/>
    <property type="evidence" value="ECO:0007669"/>
    <property type="project" value="UniProtKB-KW"/>
</dbReference>
<evidence type="ECO:0000256" key="3">
    <source>
        <dbReference type="ARBA" id="ARBA00023125"/>
    </source>
</evidence>
<dbReference type="AlphaFoldDB" id="A0A164BB93"/>
<dbReference type="InterPro" id="IPR000847">
    <property type="entry name" value="LysR_HTH_N"/>
</dbReference>
<dbReference type="Pfam" id="PF03466">
    <property type="entry name" value="LysR_substrate"/>
    <property type="match status" value="1"/>
</dbReference>
<dbReference type="SUPFAM" id="SSF53850">
    <property type="entry name" value="Periplasmic binding protein-like II"/>
    <property type="match status" value="1"/>
</dbReference>
<dbReference type="GO" id="GO:0003700">
    <property type="term" value="F:DNA-binding transcription factor activity"/>
    <property type="evidence" value="ECO:0007669"/>
    <property type="project" value="InterPro"/>
</dbReference>
<dbReference type="PANTHER" id="PTHR30419">
    <property type="entry name" value="HTH-TYPE TRANSCRIPTIONAL REGULATOR YBHD"/>
    <property type="match status" value="1"/>
</dbReference>
<evidence type="ECO:0000313" key="6">
    <source>
        <dbReference type="Proteomes" id="UP000076476"/>
    </source>
</evidence>
<evidence type="ECO:0000313" key="5">
    <source>
        <dbReference type="EMBL" id="KZN97991.1"/>
    </source>
</evidence>
<dbReference type="InterPro" id="IPR050950">
    <property type="entry name" value="HTH-type_LysR_regulators"/>
</dbReference>
<evidence type="ECO:0000256" key="4">
    <source>
        <dbReference type="ARBA" id="ARBA00023163"/>
    </source>
</evidence>
<accession>A0A164BB93</accession>
<dbReference type="Proteomes" id="UP000076476">
    <property type="component" value="Unassembled WGS sequence"/>
</dbReference>
<dbReference type="PROSITE" id="PS50931">
    <property type="entry name" value="HTH_LYSR"/>
    <property type="match status" value="1"/>
</dbReference>
<accession>A0A165Z909</accession>
<dbReference type="STRING" id="33936.AZI98_00145"/>
<organism evidence="5 6">
    <name type="scientific">Aeribacillus pallidus</name>
    <dbReference type="NCBI Taxonomy" id="33936"/>
    <lineage>
        <taxon>Bacteria</taxon>
        <taxon>Bacillati</taxon>
        <taxon>Bacillota</taxon>
        <taxon>Bacilli</taxon>
        <taxon>Bacillales</taxon>
        <taxon>Bacillaceae</taxon>
        <taxon>Aeribacillus</taxon>
    </lineage>
</organism>
<keyword evidence="4" id="KW-0804">Transcription</keyword>
<comment type="caution">
    <text evidence="5">The sequence shown here is derived from an EMBL/GenBank/DDBJ whole genome shotgun (WGS) entry which is preliminary data.</text>
</comment>
<evidence type="ECO:0000256" key="2">
    <source>
        <dbReference type="ARBA" id="ARBA00023015"/>
    </source>
</evidence>
<dbReference type="InterPro" id="IPR036390">
    <property type="entry name" value="WH_DNA-bd_sf"/>
</dbReference>
<dbReference type="GO" id="GO:0005829">
    <property type="term" value="C:cytosol"/>
    <property type="evidence" value="ECO:0007669"/>
    <property type="project" value="TreeGrafter"/>
</dbReference>
<proteinExistence type="inferred from homology"/>
<dbReference type="InterPro" id="IPR005119">
    <property type="entry name" value="LysR_subst-bd"/>
</dbReference>
<evidence type="ECO:0000256" key="1">
    <source>
        <dbReference type="ARBA" id="ARBA00009437"/>
    </source>
</evidence>
<reference evidence="5 6" key="1">
    <citation type="submission" date="2016-04" db="EMBL/GenBank/DDBJ databases">
        <title>Draft genome sequence of Aeribacillus pallidus 8m3 from petroleum reservoir.</title>
        <authorList>
            <person name="Poltaraus A.B."/>
            <person name="Nazina T.N."/>
            <person name="Tourova T.P."/>
            <person name="Malakho S.M."/>
            <person name="Korshunova A.V."/>
            <person name="Sokolova D.S."/>
        </authorList>
    </citation>
    <scope>NUCLEOTIDE SEQUENCE [LARGE SCALE GENOMIC DNA]</scope>
    <source>
        <strain evidence="5 6">8m3</strain>
    </source>
</reference>
<dbReference type="Gene3D" id="3.40.190.290">
    <property type="match status" value="1"/>
</dbReference>
<protein>
    <submittedName>
        <fullName evidence="5">Uncharacterized protein</fullName>
    </submittedName>
</protein>
<keyword evidence="2" id="KW-0805">Transcription regulation</keyword>
<keyword evidence="6" id="KW-1185">Reference proteome</keyword>
<keyword evidence="3" id="KW-0238">DNA-binding</keyword>
<dbReference type="Pfam" id="PF00126">
    <property type="entry name" value="HTH_1"/>
    <property type="match status" value="1"/>
</dbReference>
<dbReference type="EMBL" id="LWBR01000001">
    <property type="protein sequence ID" value="KZN97991.1"/>
    <property type="molecule type" value="Genomic_DNA"/>
</dbReference>
<dbReference type="Gene3D" id="1.10.10.10">
    <property type="entry name" value="Winged helix-like DNA-binding domain superfamily/Winged helix DNA-binding domain"/>
    <property type="match status" value="1"/>
</dbReference>
<gene>
    <name evidence="5" type="ORF">AZI98_00145</name>
</gene>
<dbReference type="CDD" id="cd05466">
    <property type="entry name" value="PBP2_LTTR_substrate"/>
    <property type="match status" value="1"/>
</dbReference>